<dbReference type="STRING" id="1379910.TH63_06495"/>
<keyword evidence="2" id="KW-1185">Reference proteome</keyword>
<evidence type="ECO:0000313" key="1">
    <source>
        <dbReference type="EMBL" id="AKQ47530.1"/>
    </source>
</evidence>
<proteinExistence type="predicted"/>
<dbReference type="AlphaFoldDB" id="A0A0H4VNN5"/>
<reference evidence="1 2" key="1">
    <citation type="submission" date="2015-01" db="EMBL/GenBank/DDBJ databases">
        <title>Rufibacter sp./DG31D/ whole genome sequencing.</title>
        <authorList>
            <person name="Kim M.K."/>
            <person name="Srinivasan S."/>
            <person name="Lee J.-J."/>
        </authorList>
    </citation>
    <scope>NUCLEOTIDE SEQUENCE [LARGE SCALE GENOMIC DNA]</scope>
    <source>
        <strain evidence="1 2">DG31D</strain>
    </source>
</reference>
<gene>
    <name evidence="1" type="ORF">TH63_06495</name>
</gene>
<dbReference type="Proteomes" id="UP000036458">
    <property type="component" value="Chromosome"/>
</dbReference>
<evidence type="ECO:0000313" key="2">
    <source>
        <dbReference type="Proteomes" id="UP000036458"/>
    </source>
</evidence>
<organism evidence="1 2">
    <name type="scientific">Rufibacter radiotolerans</name>
    <dbReference type="NCBI Taxonomy" id="1379910"/>
    <lineage>
        <taxon>Bacteria</taxon>
        <taxon>Pseudomonadati</taxon>
        <taxon>Bacteroidota</taxon>
        <taxon>Cytophagia</taxon>
        <taxon>Cytophagales</taxon>
        <taxon>Hymenobacteraceae</taxon>
        <taxon>Rufibacter</taxon>
    </lineage>
</organism>
<sequence>MNRFSRRLPWLAAGGTTLYAGGLLLLNEAWYQDKPQTRFHWFNDAGEWKQMDKVGHFWGSFHESRLGVDMLRKAGVPEKKAIWYGGALGFLLQTPIEYFDGRSPDYGASLTDIAANAAGSLGVIAQQLAWGEIRVQPKFSFHRTRYAPLRPNVLGKGPSEEFLKDYNGQTYWLSVDLAKFLSTESKWPKWLNPAVGLGAEEMVFNYADANRAIGLSAYRQYYLSVDLNWQAIPTRSKFLRSAFYVLSIFKFPAPALEYSIRKGFRAHALYY</sequence>
<dbReference type="KEGG" id="ruf:TH63_06495"/>
<dbReference type="PATRIC" id="fig|1379910.4.peg.1422"/>
<name>A0A0H4VNN5_9BACT</name>
<dbReference type="InterPro" id="IPR018736">
    <property type="entry name" value="DUF2279_periplasmic_lipo"/>
</dbReference>
<accession>A0A0H4VNN5</accession>
<evidence type="ECO:0008006" key="3">
    <source>
        <dbReference type="Google" id="ProtNLM"/>
    </source>
</evidence>
<dbReference type="Pfam" id="PF10043">
    <property type="entry name" value="DUF2279"/>
    <property type="match status" value="1"/>
</dbReference>
<dbReference type="EMBL" id="CP010777">
    <property type="protein sequence ID" value="AKQ47530.1"/>
    <property type="molecule type" value="Genomic_DNA"/>
</dbReference>
<protein>
    <recommendedName>
        <fullName evidence="3">DUF2279 domain-containing protein</fullName>
    </recommendedName>
</protein>